<feature type="transmembrane region" description="Helical" evidence="2">
    <location>
        <begin position="33"/>
        <end position="54"/>
    </location>
</feature>
<accession>A0ABW4VEG2</accession>
<name>A0ABW4VEG2_9MICO</name>
<evidence type="ECO:0000313" key="4">
    <source>
        <dbReference type="Proteomes" id="UP001597338"/>
    </source>
</evidence>
<keyword evidence="2" id="KW-0812">Transmembrane</keyword>
<evidence type="ECO:0000313" key="3">
    <source>
        <dbReference type="EMBL" id="MFD2027857.1"/>
    </source>
</evidence>
<organism evidence="3 4">
    <name type="scientific">Promicromonospora aerolata</name>
    <dbReference type="NCBI Taxonomy" id="195749"/>
    <lineage>
        <taxon>Bacteria</taxon>
        <taxon>Bacillati</taxon>
        <taxon>Actinomycetota</taxon>
        <taxon>Actinomycetes</taxon>
        <taxon>Micrococcales</taxon>
        <taxon>Promicromonosporaceae</taxon>
        <taxon>Promicromonospora</taxon>
    </lineage>
</organism>
<keyword evidence="2" id="KW-1133">Transmembrane helix</keyword>
<feature type="transmembrane region" description="Helical" evidence="2">
    <location>
        <begin position="93"/>
        <end position="114"/>
    </location>
</feature>
<sequence>MASTTTDRVTARPVPARSAPAVAESSPRRTVEIWAAGTGMVLSTLFLGAFTLVLNRIGEAEFASTLYPEMQRIGLDLTAGGVPGDAYDAARALAAWFGCTLMAVLLLGVVGIFVARRRPGSRTAGWFFAATGLVCLVGSQLVLYPVAFLFFVSAAMFALRRPDPRPDPGSTR</sequence>
<proteinExistence type="predicted"/>
<protein>
    <recommendedName>
        <fullName evidence="5">DUF4064 domain-containing protein</fullName>
    </recommendedName>
</protein>
<evidence type="ECO:0000256" key="2">
    <source>
        <dbReference type="SAM" id="Phobius"/>
    </source>
</evidence>
<dbReference type="Proteomes" id="UP001597338">
    <property type="component" value="Unassembled WGS sequence"/>
</dbReference>
<gene>
    <name evidence="3" type="ORF">ACFSL2_20325</name>
</gene>
<keyword evidence="2" id="KW-0472">Membrane</keyword>
<dbReference type="RefSeq" id="WP_377199576.1">
    <property type="nucleotide sequence ID" value="NZ_JBHUHF010000001.1"/>
</dbReference>
<comment type="caution">
    <text evidence="3">The sequence shown here is derived from an EMBL/GenBank/DDBJ whole genome shotgun (WGS) entry which is preliminary data.</text>
</comment>
<evidence type="ECO:0008006" key="5">
    <source>
        <dbReference type="Google" id="ProtNLM"/>
    </source>
</evidence>
<feature type="transmembrane region" description="Helical" evidence="2">
    <location>
        <begin position="126"/>
        <end position="159"/>
    </location>
</feature>
<reference evidence="4" key="1">
    <citation type="journal article" date="2019" name="Int. J. Syst. Evol. Microbiol.">
        <title>The Global Catalogue of Microorganisms (GCM) 10K type strain sequencing project: providing services to taxonomists for standard genome sequencing and annotation.</title>
        <authorList>
            <consortium name="The Broad Institute Genomics Platform"/>
            <consortium name="The Broad Institute Genome Sequencing Center for Infectious Disease"/>
            <person name="Wu L."/>
            <person name="Ma J."/>
        </authorList>
    </citation>
    <scope>NUCLEOTIDE SEQUENCE [LARGE SCALE GENOMIC DNA]</scope>
    <source>
        <strain evidence="4">CCM 7043</strain>
    </source>
</reference>
<evidence type="ECO:0000256" key="1">
    <source>
        <dbReference type="SAM" id="MobiDB-lite"/>
    </source>
</evidence>
<feature type="region of interest" description="Disordered" evidence="1">
    <location>
        <begin position="1"/>
        <end position="23"/>
    </location>
</feature>
<keyword evidence="4" id="KW-1185">Reference proteome</keyword>
<feature type="compositionally biased region" description="Low complexity" evidence="1">
    <location>
        <begin position="11"/>
        <end position="23"/>
    </location>
</feature>
<dbReference type="EMBL" id="JBHUHF010000001">
    <property type="protein sequence ID" value="MFD2027857.1"/>
    <property type="molecule type" value="Genomic_DNA"/>
</dbReference>